<reference evidence="9 10" key="2">
    <citation type="submission" date="2013-11" db="EMBL/GenBank/DDBJ databases">
        <title>The Genome Sequence of Phytophthora parasitica INRA-310.</title>
        <authorList>
            <consortium name="The Broad Institute Genomics Platform"/>
            <person name="Russ C."/>
            <person name="Tyler B."/>
            <person name="Panabieres F."/>
            <person name="Shan W."/>
            <person name="Tripathy S."/>
            <person name="Grunwald N."/>
            <person name="Machado M."/>
            <person name="Johnson C.S."/>
            <person name="Arredondo F."/>
            <person name="Hong C."/>
            <person name="Coffey M."/>
            <person name="Young S.K."/>
            <person name="Zeng Q."/>
            <person name="Gargeya S."/>
            <person name="Fitzgerald M."/>
            <person name="Abouelleil A."/>
            <person name="Alvarado L."/>
            <person name="Chapman S.B."/>
            <person name="Gainer-Dewar J."/>
            <person name="Goldberg J."/>
            <person name="Griggs A."/>
            <person name="Gujja S."/>
            <person name="Hansen M."/>
            <person name="Howarth C."/>
            <person name="Imamovic A."/>
            <person name="Ireland A."/>
            <person name="Larimer J."/>
            <person name="McCowan C."/>
            <person name="Murphy C."/>
            <person name="Pearson M."/>
            <person name="Poon T.W."/>
            <person name="Priest M."/>
            <person name="Roberts A."/>
            <person name="Saif S."/>
            <person name="Shea T."/>
            <person name="Sykes S."/>
            <person name="Wortman J."/>
            <person name="Nusbaum C."/>
            <person name="Birren B."/>
        </authorList>
    </citation>
    <scope>NUCLEOTIDE SEQUENCE [LARGE SCALE GENOMIC DNA]</scope>
    <source>
        <strain evidence="9 10">INRA-310</strain>
    </source>
</reference>
<evidence type="ECO:0000313" key="9">
    <source>
        <dbReference type="EMBL" id="ETN14857.1"/>
    </source>
</evidence>
<evidence type="ECO:0000256" key="1">
    <source>
        <dbReference type="ARBA" id="ARBA00004123"/>
    </source>
</evidence>
<dbReference type="Gene3D" id="2.170.270.10">
    <property type="entry name" value="SET domain"/>
    <property type="match status" value="1"/>
</dbReference>
<keyword evidence="4" id="KW-0489">Methyltransferase</keyword>
<gene>
    <name evidence="9" type="ORF">PPTG_07107</name>
</gene>
<accession>W2QNV3</accession>
<dbReference type="SUPFAM" id="SSF82199">
    <property type="entry name" value="SET domain"/>
    <property type="match status" value="1"/>
</dbReference>
<dbReference type="PANTHER" id="PTHR22884">
    <property type="entry name" value="SET DOMAIN PROTEINS"/>
    <property type="match status" value="1"/>
</dbReference>
<dbReference type="InterPro" id="IPR050777">
    <property type="entry name" value="SET2_Histone-Lys_MeTrsfase"/>
</dbReference>
<evidence type="ECO:0000256" key="2">
    <source>
        <dbReference type="ARBA" id="ARBA00004286"/>
    </source>
</evidence>
<keyword evidence="7" id="KW-0539">Nucleus</keyword>
<comment type="subcellular location">
    <subcellularLocation>
        <location evidence="2">Chromosome</location>
    </subcellularLocation>
    <subcellularLocation>
        <location evidence="1">Nucleus</location>
    </subcellularLocation>
</comment>
<sequence>MEGAFKSVRIVAENVAVGGKWIVCPKGEISVCNCKINEDTKYGCGTDCINRAMRYECGADCCPCGKRCSNRQLQIGSALVTGVIDCGRKGLGVITSKLDNSWGSMLVKC</sequence>
<evidence type="ECO:0000259" key="8">
    <source>
        <dbReference type="PROSITE" id="PS51215"/>
    </source>
</evidence>
<reference evidence="10" key="1">
    <citation type="submission" date="2011-12" db="EMBL/GenBank/DDBJ databases">
        <authorList>
            <consortium name="The Broad Institute Genome Sequencing Platform"/>
            <person name="Russ C."/>
            <person name="Tyler B."/>
            <person name="Panabieres F."/>
            <person name="Shan W."/>
            <person name="Tripathy S."/>
            <person name="Grunwald N."/>
            <person name="Machado M."/>
            <person name="Young S.K."/>
            <person name="Zeng Q."/>
            <person name="Gargeya S."/>
            <person name="Fitzgerald M."/>
            <person name="Haas B."/>
            <person name="Abouelleil A."/>
            <person name="Alvarado L."/>
            <person name="Arachchi H.M."/>
            <person name="Berlin A."/>
            <person name="Chapman S.B."/>
            <person name="Gearin G."/>
            <person name="Goldberg J."/>
            <person name="Griggs A."/>
            <person name="Gujja S."/>
            <person name="Hansen M."/>
            <person name="Heiman D."/>
            <person name="Howarth C."/>
            <person name="Larimer J."/>
            <person name="Lui A."/>
            <person name="MacDonald P.J.P."/>
            <person name="McCowen C."/>
            <person name="Montmayeur A."/>
            <person name="Murphy C."/>
            <person name="Neiman D."/>
            <person name="Pearson M."/>
            <person name="Priest M."/>
            <person name="Roberts A."/>
            <person name="Saif S."/>
            <person name="Shea T."/>
            <person name="Sisk P."/>
            <person name="Stolte C."/>
            <person name="Sykes S."/>
            <person name="Wortman J."/>
            <person name="Nusbaum C."/>
            <person name="Birren B."/>
        </authorList>
    </citation>
    <scope>NUCLEOTIDE SEQUENCE [LARGE SCALE GENOMIC DNA]</scope>
    <source>
        <strain evidence="10">INRA-310</strain>
    </source>
</reference>
<protein>
    <recommendedName>
        <fullName evidence="8">AWS domain-containing protein</fullName>
    </recommendedName>
</protein>
<evidence type="ECO:0000256" key="5">
    <source>
        <dbReference type="ARBA" id="ARBA00022679"/>
    </source>
</evidence>
<keyword evidence="6" id="KW-0949">S-adenosyl-L-methionine</keyword>
<dbReference type="GO" id="GO:0005634">
    <property type="term" value="C:nucleus"/>
    <property type="evidence" value="ECO:0007669"/>
    <property type="project" value="UniProtKB-SubCell"/>
</dbReference>
<dbReference type="VEuPathDB" id="FungiDB:PPTG_07107"/>
<organism evidence="9 10">
    <name type="scientific">Phytophthora nicotianae (strain INRA-310)</name>
    <name type="common">Phytophthora parasitica</name>
    <dbReference type="NCBI Taxonomy" id="761204"/>
    <lineage>
        <taxon>Eukaryota</taxon>
        <taxon>Sar</taxon>
        <taxon>Stramenopiles</taxon>
        <taxon>Oomycota</taxon>
        <taxon>Peronosporomycetes</taxon>
        <taxon>Peronosporales</taxon>
        <taxon>Peronosporaceae</taxon>
        <taxon>Phytophthora</taxon>
    </lineage>
</organism>
<evidence type="ECO:0000313" key="10">
    <source>
        <dbReference type="Proteomes" id="UP000018817"/>
    </source>
</evidence>
<evidence type="ECO:0000256" key="6">
    <source>
        <dbReference type="ARBA" id="ARBA00022691"/>
    </source>
</evidence>
<dbReference type="GO" id="GO:0005694">
    <property type="term" value="C:chromosome"/>
    <property type="evidence" value="ECO:0007669"/>
    <property type="project" value="UniProtKB-SubCell"/>
</dbReference>
<evidence type="ECO:0000256" key="4">
    <source>
        <dbReference type="ARBA" id="ARBA00022603"/>
    </source>
</evidence>
<proteinExistence type="predicted"/>
<keyword evidence="3" id="KW-0158">Chromosome</keyword>
<dbReference type="EMBL" id="KI669571">
    <property type="protein sequence ID" value="ETN14857.1"/>
    <property type="molecule type" value="Genomic_DNA"/>
</dbReference>
<dbReference type="GO" id="GO:0042054">
    <property type="term" value="F:histone methyltransferase activity"/>
    <property type="evidence" value="ECO:0007669"/>
    <property type="project" value="InterPro"/>
</dbReference>
<dbReference type="PROSITE" id="PS51215">
    <property type="entry name" value="AWS"/>
    <property type="match status" value="1"/>
</dbReference>
<evidence type="ECO:0000256" key="7">
    <source>
        <dbReference type="ARBA" id="ARBA00023242"/>
    </source>
</evidence>
<keyword evidence="5" id="KW-0808">Transferase</keyword>
<name>W2QNV3_PHYN3</name>
<dbReference type="GeneID" id="20177025"/>
<dbReference type="AlphaFoldDB" id="W2QNV3"/>
<dbReference type="InterPro" id="IPR006560">
    <property type="entry name" value="AWS_dom"/>
</dbReference>
<dbReference type="Proteomes" id="UP000018817">
    <property type="component" value="Unassembled WGS sequence"/>
</dbReference>
<dbReference type="SMART" id="SM00570">
    <property type="entry name" value="AWS"/>
    <property type="match status" value="1"/>
</dbReference>
<feature type="domain" description="AWS" evidence="8">
    <location>
        <begin position="27"/>
        <end position="77"/>
    </location>
</feature>
<dbReference type="GO" id="GO:0032259">
    <property type="term" value="P:methylation"/>
    <property type="evidence" value="ECO:0007669"/>
    <property type="project" value="UniProtKB-KW"/>
</dbReference>
<dbReference type="Pfam" id="PF17907">
    <property type="entry name" value="AWS"/>
    <property type="match status" value="1"/>
</dbReference>
<dbReference type="RefSeq" id="XP_008899520.1">
    <property type="nucleotide sequence ID" value="XM_008901272.1"/>
</dbReference>
<dbReference type="STRING" id="761204.W2QNV3"/>
<evidence type="ECO:0000256" key="3">
    <source>
        <dbReference type="ARBA" id="ARBA00022454"/>
    </source>
</evidence>
<dbReference type="InterPro" id="IPR046341">
    <property type="entry name" value="SET_dom_sf"/>
</dbReference>